<keyword evidence="3" id="KW-0812">Transmembrane</keyword>
<evidence type="ECO:0000256" key="6">
    <source>
        <dbReference type="ARBA" id="ARBA00023004"/>
    </source>
</evidence>
<keyword evidence="5" id="KW-0813">Transport</keyword>
<dbReference type="AlphaFoldDB" id="A0A8D0BTS3"/>
<sequence length="151" mass="16759">MAEDRGGSGPESKPTESGPFFTLAEVAKRNTDRETWLVIRGRVYDVTRFLAEHPGGEEVLLEQAGRDATESFEDVGHSLDAQDMLRQYLIGEVHPCDRKTDASKEPPFLAATTNIEGARKDCPARCTKPLTRRLARLLWLSALFITAMGLL</sequence>
<dbReference type="GeneTree" id="ENSGT00940000155584"/>
<keyword evidence="2 9" id="KW-0349">Heme</keyword>
<dbReference type="SUPFAM" id="SSF55856">
    <property type="entry name" value="Cytochrome b5-like heme/steroid binding domain"/>
    <property type="match status" value="1"/>
</dbReference>
<reference evidence="12" key="2">
    <citation type="submission" date="2025-09" db="UniProtKB">
        <authorList>
            <consortium name="Ensembl"/>
        </authorList>
    </citation>
    <scope>IDENTIFICATION</scope>
</reference>
<dbReference type="GO" id="GO:0005741">
    <property type="term" value="C:mitochondrial outer membrane"/>
    <property type="evidence" value="ECO:0007669"/>
    <property type="project" value="TreeGrafter"/>
</dbReference>
<name>A0A8D0BTS3_SALMN</name>
<dbReference type="PANTHER" id="PTHR19359">
    <property type="entry name" value="CYTOCHROME B5"/>
    <property type="match status" value="1"/>
</dbReference>
<dbReference type="Gene3D" id="3.10.120.10">
    <property type="entry name" value="Cytochrome b5-like heme/steroid binding domain"/>
    <property type="match status" value="1"/>
</dbReference>
<evidence type="ECO:0000259" key="11">
    <source>
        <dbReference type="PROSITE" id="PS50255"/>
    </source>
</evidence>
<feature type="domain" description="Cytochrome b5 heme-binding" evidence="11">
    <location>
        <begin position="18"/>
        <end position="94"/>
    </location>
</feature>
<evidence type="ECO:0000256" key="2">
    <source>
        <dbReference type="ARBA" id="ARBA00022617"/>
    </source>
</evidence>
<dbReference type="InterPro" id="IPR050668">
    <property type="entry name" value="Cytochrome_b5"/>
</dbReference>
<evidence type="ECO:0000256" key="4">
    <source>
        <dbReference type="ARBA" id="ARBA00022723"/>
    </source>
</evidence>
<keyword evidence="5" id="KW-0249">Electron transport</keyword>
<dbReference type="GO" id="GO:0050421">
    <property type="term" value="F:nitrite reductase (NO-forming) activity"/>
    <property type="evidence" value="ECO:0007669"/>
    <property type="project" value="Ensembl"/>
</dbReference>
<evidence type="ECO:0000256" key="8">
    <source>
        <dbReference type="ARBA" id="ARBA00038168"/>
    </source>
</evidence>
<comment type="similarity">
    <text evidence="8 9">Belongs to the cytochrome b5 family.</text>
</comment>
<protein>
    <submittedName>
        <fullName evidence="12">Cytochrome b5 type B</fullName>
    </submittedName>
</protein>
<dbReference type="InterPro" id="IPR036400">
    <property type="entry name" value="Cyt_B5-like_heme/steroid_sf"/>
</dbReference>
<evidence type="ECO:0000313" key="13">
    <source>
        <dbReference type="Proteomes" id="UP000694421"/>
    </source>
</evidence>
<proteinExistence type="inferred from homology"/>
<dbReference type="PRINTS" id="PR00363">
    <property type="entry name" value="CYTOCHROMEB5"/>
</dbReference>
<dbReference type="Pfam" id="PF00173">
    <property type="entry name" value="Cyt-b5"/>
    <property type="match status" value="1"/>
</dbReference>
<dbReference type="GO" id="GO:0046872">
    <property type="term" value="F:metal ion binding"/>
    <property type="evidence" value="ECO:0007669"/>
    <property type="project" value="UniProtKB-UniRule"/>
</dbReference>
<dbReference type="Proteomes" id="UP000694421">
    <property type="component" value="Unplaced"/>
</dbReference>
<dbReference type="InterPro" id="IPR001199">
    <property type="entry name" value="Cyt_B5-like_heme/steroid-bd"/>
</dbReference>
<evidence type="ECO:0000256" key="7">
    <source>
        <dbReference type="ARBA" id="ARBA00023136"/>
    </source>
</evidence>
<dbReference type="FunFam" id="3.10.120.10:FF:000002">
    <property type="entry name" value="Cytochrome b5 type B"/>
    <property type="match status" value="1"/>
</dbReference>
<evidence type="ECO:0000256" key="3">
    <source>
        <dbReference type="ARBA" id="ARBA00022692"/>
    </source>
</evidence>
<reference evidence="12" key="1">
    <citation type="submission" date="2025-08" db="UniProtKB">
        <authorList>
            <consortium name="Ensembl"/>
        </authorList>
    </citation>
    <scope>IDENTIFICATION</scope>
</reference>
<keyword evidence="6 9" id="KW-0408">Iron</keyword>
<keyword evidence="7" id="KW-0472">Membrane</keyword>
<dbReference type="GO" id="GO:0020037">
    <property type="term" value="F:heme binding"/>
    <property type="evidence" value="ECO:0007669"/>
    <property type="project" value="UniProtKB-UniRule"/>
</dbReference>
<evidence type="ECO:0000256" key="5">
    <source>
        <dbReference type="ARBA" id="ARBA00022982"/>
    </source>
</evidence>
<dbReference type="SMART" id="SM01117">
    <property type="entry name" value="Cyt-b5"/>
    <property type="match status" value="1"/>
</dbReference>
<dbReference type="PROSITE" id="PS00191">
    <property type="entry name" value="CYTOCHROME_B5_1"/>
    <property type="match status" value="1"/>
</dbReference>
<accession>A0A8D0BTS3</accession>
<dbReference type="PANTHER" id="PTHR19359:SF95">
    <property type="entry name" value="CYTOCHROME B5 TYPE B"/>
    <property type="match status" value="1"/>
</dbReference>
<evidence type="ECO:0000256" key="1">
    <source>
        <dbReference type="ARBA" id="ARBA00004370"/>
    </source>
</evidence>
<organism evidence="12 13">
    <name type="scientific">Salvator merianae</name>
    <name type="common">Argentine black and white tegu</name>
    <name type="synonym">Tupinambis merianae</name>
    <dbReference type="NCBI Taxonomy" id="96440"/>
    <lineage>
        <taxon>Eukaryota</taxon>
        <taxon>Metazoa</taxon>
        <taxon>Chordata</taxon>
        <taxon>Craniata</taxon>
        <taxon>Vertebrata</taxon>
        <taxon>Euteleostomi</taxon>
        <taxon>Lepidosauria</taxon>
        <taxon>Squamata</taxon>
        <taxon>Bifurcata</taxon>
        <taxon>Unidentata</taxon>
        <taxon>Episquamata</taxon>
        <taxon>Laterata</taxon>
        <taxon>Teiioidea</taxon>
        <taxon>Teiidae</taxon>
        <taxon>Salvator</taxon>
    </lineage>
</organism>
<evidence type="ECO:0000256" key="9">
    <source>
        <dbReference type="RuleBase" id="RU362121"/>
    </source>
</evidence>
<dbReference type="InterPro" id="IPR018506">
    <property type="entry name" value="Cyt_B5_heme-BS"/>
</dbReference>
<dbReference type="GO" id="GO:0006809">
    <property type="term" value="P:nitric oxide biosynthetic process"/>
    <property type="evidence" value="ECO:0007669"/>
    <property type="project" value="Ensembl"/>
</dbReference>
<keyword evidence="4 9" id="KW-0479">Metal-binding</keyword>
<evidence type="ECO:0000313" key="12">
    <source>
        <dbReference type="Ensembl" id="ENSSMRP00000009112.1"/>
    </source>
</evidence>
<comment type="subcellular location">
    <subcellularLocation>
        <location evidence="1">Membrane</location>
    </subcellularLocation>
</comment>
<dbReference type="Ensembl" id="ENSSMRT00000010615.1">
    <property type="protein sequence ID" value="ENSSMRP00000009112.1"/>
    <property type="gene ID" value="ENSSMRG00000007272.1"/>
</dbReference>
<keyword evidence="13" id="KW-1185">Reference proteome</keyword>
<evidence type="ECO:0000256" key="10">
    <source>
        <dbReference type="SAM" id="MobiDB-lite"/>
    </source>
</evidence>
<dbReference type="GO" id="GO:1903958">
    <property type="term" value="C:nitric-oxide synthase complex"/>
    <property type="evidence" value="ECO:0007669"/>
    <property type="project" value="Ensembl"/>
</dbReference>
<feature type="region of interest" description="Disordered" evidence="10">
    <location>
        <begin position="1"/>
        <end position="20"/>
    </location>
</feature>
<dbReference type="PROSITE" id="PS50255">
    <property type="entry name" value="CYTOCHROME_B5_2"/>
    <property type="match status" value="1"/>
</dbReference>